<protein>
    <recommendedName>
        <fullName evidence="1">YheO-like domain-containing protein</fullName>
    </recommendedName>
</protein>
<reference evidence="2" key="1">
    <citation type="submission" date="2018-05" db="EMBL/GenBank/DDBJ databases">
        <authorList>
            <person name="Lanie J.A."/>
            <person name="Ng W.-L."/>
            <person name="Kazmierczak K.M."/>
            <person name="Andrzejewski T.M."/>
            <person name="Davidsen T.M."/>
            <person name="Wayne K.J."/>
            <person name="Tettelin H."/>
            <person name="Glass J.I."/>
            <person name="Rusch D."/>
            <person name="Podicherti R."/>
            <person name="Tsui H.-C.T."/>
            <person name="Winkler M.E."/>
        </authorList>
    </citation>
    <scope>NUCLEOTIDE SEQUENCE</scope>
</reference>
<dbReference type="InterPro" id="IPR013559">
    <property type="entry name" value="YheO"/>
</dbReference>
<gene>
    <name evidence="2" type="ORF">METZ01_LOCUS263871</name>
</gene>
<evidence type="ECO:0000259" key="1">
    <source>
        <dbReference type="Pfam" id="PF08348"/>
    </source>
</evidence>
<dbReference type="Pfam" id="PF08348">
    <property type="entry name" value="PAS_6"/>
    <property type="match status" value="1"/>
</dbReference>
<dbReference type="InterPro" id="IPR039446">
    <property type="entry name" value="DauR-like"/>
</dbReference>
<dbReference type="PANTHER" id="PTHR35568:SF1">
    <property type="entry name" value="TRANSCRIPTIONAL REGULATOR DAUR"/>
    <property type="match status" value="1"/>
</dbReference>
<dbReference type="PANTHER" id="PTHR35568">
    <property type="entry name" value="TRANSCRIPTIONAL REGULATOR DAUR"/>
    <property type="match status" value="1"/>
</dbReference>
<proteinExistence type="predicted"/>
<feature type="non-terminal residue" evidence="2">
    <location>
        <position position="204"/>
    </location>
</feature>
<organism evidence="2">
    <name type="scientific">marine metagenome</name>
    <dbReference type="NCBI Taxonomy" id="408172"/>
    <lineage>
        <taxon>unclassified sequences</taxon>
        <taxon>metagenomes</taxon>
        <taxon>ecological metagenomes</taxon>
    </lineage>
</organism>
<accession>A0A382JIP6</accession>
<evidence type="ECO:0000313" key="2">
    <source>
        <dbReference type="EMBL" id="SVC11017.1"/>
    </source>
</evidence>
<dbReference type="EMBL" id="UINC01074131">
    <property type="protein sequence ID" value="SVC11017.1"/>
    <property type="molecule type" value="Genomic_DNA"/>
</dbReference>
<feature type="domain" description="YheO-like" evidence="1">
    <location>
        <begin position="14"/>
        <end position="124"/>
    </location>
</feature>
<name>A0A382JIP6_9ZZZZ</name>
<sequence>MVKKNNQSKNREILEHYIKAGEIIAEMFAPNLEVIIHDLQSPDHSIIAIFNNHITGRKIGDGTSDIGYKKLADELPDKIVNYNNQSPSGAELKSSSLTIRNRDDEIIGSMGFNFDLSSFVNIKEFFEIFTKTIVLDDLPDREQFFMWSVKDEIQQALNKYITSYDLHSKALNRKDKLNVVAYMKKEGHINKKGAISILSEMLAI</sequence>
<dbReference type="AlphaFoldDB" id="A0A382JIP6"/>